<proteinExistence type="predicted"/>
<reference evidence="3" key="1">
    <citation type="submission" date="2020-07" db="EMBL/GenBank/DDBJ databases">
        <title>A long reads based de novo assembly of the rainbow trout Arlee double haploid line genome.</title>
        <authorList>
            <person name="Gao G."/>
            <person name="Palti Y."/>
        </authorList>
    </citation>
    <scope>NUCLEOTIDE SEQUENCE [LARGE SCALE GENOMIC DNA]</scope>
</reference>
<sequence length="261" mass="28312">QVCKCHGPCLVACLLNISEVRRKDLVETGAEAAIIYSTSQKFVHTYLFEGFSLFHIPYPNCRSCQCVSVAGEAVLSLCEQACGLIDMSAHAVGHPKMGIMPRRTMQRKLEPYAYALRLSLISWVSGTSAFFFGWTINCNITIDTQDLALGRNNAMAIRGPTRGALSHNGSVEISCNVKSIKGNSPNQIGGRAVANLQYWRAAVLPHPGISYHSQGGRAGRTAGVATKSTTMEGPPPHECRGLADQPGRFWPPSDKPEHCLI</sequence>
<dbReference type="GO" id="GO:0005542">
    <property type="term" value="F:folic acid binding"/>
    <property type="evidence" value="ECO:0007669"/>
    <property type="project" value="InterPro"/>
</dbReference>
<dbReference type="Proteomes" id="UP000694395">
    <property type="component" value="Chromosome 3"/>
</dbReference>
<feature type="domain" description="Formiminotransferase N-terminal subdomain" evidence="2">
    <location>
        <begin position="10"/>
        <end position="99"/>
    </location>
</feature>
<evidence type="ECO:0000259" key="2">
    <source>
        <dbReference type="Pfam" id="PF07837"/>
    </source>
</evidence>
<dbReference type="Gene3D" id="3.30.990.10">
    <property type="entry name" value="Formiminotransferase, N-terminal subdomain"/>
    <property type="match status" value="1"/>
</dbReference>
<dbReference type="InterPro" id="IPR012886">
    <property type="entry name" value="Formiminotransferase_N"/>
</dbReference>
<evidence type="ECO:0000256" key="1">
    <source>
        <dbReference type="SAM" id="MobiDB-lite"/>
    </source>
</evidence>
<dbReference type="PANTHER" id="PTHR12234">
    <property type="entry name" value="FORMIMINOTRANSFERASE-CYCLODEAMINASE"/>
    <property type="match status" value="1"/>
</dbReference>
<feature type="region of interest" description="Disordered" evidence="1">
    <location>
        <begin position="227"/>
        <end position="261"/>
    </location>
</feature>
<accession>A0A8C7QG80</accession>
<name>A0A8C7QG80_ONCMY</name>
<evidence type="ECO:0000313" key="3">
    <source>
        <dbReference type="Ensembl" id="ENSOMYP00000035589.2"/>
    </source>
</evidence>
<organism evidence="3 4">
    <name type="scientific">Oncorhynchus mykiss</name>
    <name type="common">Rainbow trout</name>
    <name type="synonym">Salmo gairdneri</name>
    <dbReference type="NCBI Taxonomy" id="8022"/>
    <lineage>
        <taxon>Eukaryota</taxon>
        <taxon>Metazoa</taxon>
        <taxon>Chordata</taxon>
        <taxon>Craniata</taxon>
        <taxon>Vertebrata</taxon>
        <taxon>Euteleostomi</taxon>
        <taxon>Actinopterygii</taxon>
        <taxon>Neopterygii</taxon>
        <taxon>Teleostei</taxon>
        <taxon>Protacanthopterygii</taxon>
        <taxon>Salmoniformes</taxon>
        <taxon>Salmonidae</taxon>
        <taxon>Salmoninae</taxon>
        <taxon>Oncorhynchus</taxon>
    </lineage>
</organism>
<dbReference type="PANTHER" id="PTHR12234:SF1">
    <property type="entry name" value="FORMIMINOTRANSFERASE N-TERMINAL SUBDOMAIN-CONTAINING PROTEIN"/>
    <property type="match status" value="1"/>
</dbReference>
<dbReference type="SUPFAM" id="SSF55116">
    <property type="entry name" value="Formiminotransferase domain of formiminotransferase-cyclodeaminase"/>
    <property type="match status" value="1"/>
</dbReference>
<reference evidence="3" key="2">
    <citation type="submission" date="2025-08" db="UniProtKB">
        <authorList>
            <consortium name="Ensembl"/>
        </authorList>
    </citation>
    <scope>IDENTIFICATION</scope>
</reference>
<evidence type="ECO:0000313" key="4">
    <source>
        <dbReference type="Proteomes" id="UP000694395"/>
    </source>
</evidence>
<dbReference type="GO" id="GO:0016740">
    <property type="term" value="F:transferase activity"/>
    <property type="evidence" value="ECO:0007669"/>
    <property type="project" value="InterPro"/>
</dbReference>
<dbReference type="GeneTree" id="ENSGT01010000229879"/>
<keyword evidence="4" id="KW-1185">Reference proteome</keyword>
<protein>
    <recommendedName>
        <fullName evidence="2">Formiminotransferase N-terminal subdomain domain-containing protein</fullName>
    </recommendedName>
</protein>
<dbReference type="Ensembl" id="ENSOMYT00000038809.2">
    <property type="protein sequence ID" value="ENSOMYP00000035589.2"/>
    <property type="gene ID" value="ENSOMYG00000016540.2"/>
</dbReference>
<dbReference type="InterPro" id="IPR051623">
    <property type="entry name" value="FTCD"/>
</dbReference>
<dbReference type="Pfam" id="PF07837">
    <property type="entry name" value="FTCD_N"/>
    <property type="match status" value="1"/>
</dbReference>
<reference evidence="3" key="3">
    <citation type="submission" date="2025-09" db="UniProtKB">
        <authorList>
            <consortium name="Ensembl"/>
        </authorList>
    </citation>
    <scope>IDENTIFICATION</scope>
</reference>
<dbReference type="AlphaFoldDB" id="A0A8C7QG80"/>
<dbReference type="InterPro" id="IPR022384">
    <property type="entry name" value="FormiminoTrfase_cat_dom_sf"/>
</dbReference>
<dbReference type="InterPro" id="IPR037064">
    <property type="entry name" value="Formiminotransferase_N_sf"/>
</dbReference>